<evidence type="ECO:0000313" key="10">
    <source>
        <dbReference type="EMBL" id="MFC4158895.1"/>
    </source>
</evidence>
<dbReference type="InterPro" id="IPR039420">
    <property type="entry name" value="WalR-like"/>
</dbReference>
<evidence type="ECO:0000259" key="8">
    <source>
        <dbReference type="PROSITE" id="PS50110"/>
    </source>
</evidence>
<feature type="DNA-binding region" description="OmpR/PhoB-type" evidence="7">
    <location>
        <begin position="128"/>
        <end position="225"/>
    </location>
</feature>
<organism evidence="10 11">
    <name type="scientific">Chitinimonas lacunae</name>
    <dbReference type="NCBI Taxonomy" id="1963018"/>
    <lineage>
        <taxon>Bacteria</taxon>
        <taxon>Pseudomonadati</taxon>
        <taxon>Pseudomonadota</taxon>
        <taxon>Betaproteobacteria</taxon>
        <taxon>Neisseriales</taxon>
        <taxon>Chitinibacteraceae</taxon>
        <taxon>Chitinimonas</taxon>
    </lineage>
</organism>
<comment type="caution">
    <text evidence="10">The sequence shown here is derived from an EMBL/GenBank/DDBJ whole genome shotgun (WGS) entry which is preliminary data.</text>
</comment>
<dbReference type="InterPro" id="IPR001789">
    <property type="entry name" value="Sig_transdc_resp-reg_receiver"/>
</dbReference>
<reference evidence="11" key="1">
    <citation type="journal article" date="2019" name="Int. J. Syst. Evol. Microbiol.">
        <title>The Global Catalogue of Microorganisms (GCM) 10K type strain sequencing project: providing services to taxonomists for standard genome sequencing and annotation.</title>
        <authorList>
            <consortium name="The Broad Institute Genomics Platform"/>
            <consortium name="The Broad Institute Genome Sequencing Center for Infectious Disease"/>
            <person name="Wu L."/>
            <person name="Ma J."/>
        </authorList>
    </citation>
    <scope>NUCLEOTIDE SEQUENCE [LARGE SCALE GENOMIC DNA]</scope>
    <source>
        <strain evidence="11">LMG 29894</strain>
    </source>
</reference>
<evidence type="ECO:0000256" key="3">
    <source>
        <dbReference type="ARBA" id="ARBA00023015"/>
    </source>
</evidence>
<evidence type="ECO:0000259" key="9">
    <source>
        <dbReference type="PROSITE" id="PS51755"/>
    </source>
</evidence>
<sequence>MNPLRILLIEDHAALAANIIDHLEAAGCAVDHAGHGRQGLALALAGRYDLLILDVQLPGLDGWQVCRTVREQASHHLPVLMLTARDTLEDKLQGFAEGADDYLTKPFALAELEARCQALGRRPRLHRPTRLSIGSLTLDCVRRHAERDGRPLSLSPKAYDLLQCLVEAHPAVVTRSELLHRLWGDHAPDSDALRSHVYALRQALDGGAVTPMLRTLHGVGFRLEADR</sequence>
<evidence type="ECO:0000256" key="7">
    <source>
        <dbReference type="PROSITE-ProRule" id="PRU01091"/>
    </source>
</evidence>
<keyword evidence="4 7" id="KW-0238">DNA-binding</keyword>
<evidence type="ECO:0000256" key="4">
    <source>
        <dbReference type="ARBA" id="ARBA00023125"/>
    </source>
</evidence>
<dbReference type="SMART" id="SM00862">
    <property type="entry name" value="Trans_reg_C"/>
    <property type="match status" value="1"/>
</dbReference>
<evidence type="ECO:0000256" key="1">
    <source>
        <dbReference type="ARBA" id="ARBA00022553"/>
    </source>
</evidence>
<dbReference type="PANTHER" id="PTHR48111">
    <property type="entry name" value="REGULATOR OF RPOS"/>
    <property type="match status" value="1"/>
</dbReference>
<dbReference type="InterPro" id="IPR001867">
    <property type="entry name" value="OmpR/PhoB-type_DNA-bd"/>
</dbReference>
<evidence type="ECO:0000313" key="11">
    <source>
        <dbReference type="Proteomes" id="UP001595791"/>
    </source>
</evidence>
<accession>A0ABV8MNP9</accession>
<dbReference type="InterPro" id="IPR011006">
    <property type="entry name" value="CheY-like_superfamily"/>
</dbReference>
<feature type="modified residue" description="4-aspartylphosphate" evidence="6">
    <location>
        <position position="54"/>
    </location>
</feature>
<dbReference type="Gene3D" id="1.10.10.10">
    <property type="entry name" value="Winged helix-like DNA-binding domain superfamily/Winged helix DNA-binding domain"/>
    <property type="match status" value="1"/>
</dbReference>
<keyword evidence="5" id="KW-0804">Transcription</keyword>
<dbReference type="Gene3D" id="3.40.50.2300">
    <property type="match status" value="1"/>
</dbReference>
<feature type="domain" description="OmpR/PhoB-type" evidence="9">
    <location>
        <begin position="128"/>
        <end position="225"/>
    </location>
</feature>
<dbReference type="PANTHER" id="PTHR48111:SF22">
    <property type="entry name" value="REGULATOR OF RPOS"/>
    <property type="match status" value="1"/>
</dbReference>
<dbReference type="SMART" id="SM00448">
    <property type="entry name" value="REC"/>
    <property type="match status" value="1"/>
</dbReference>
<dbReference type="CDD" id="cd00383">
    <property type="entry name" value="trans_reg_C"/>
    <property type="match status" value="1"/>
</dbReference>
<feature type="domain" description="Response regulatory" evidence="8">
    <location>
        <begin position="5"/>
        <end position="120"/>
    </location>
</feature>
<name>A0ABV8MNP9_9NEIS</name>
<dbReference type="PROSITE" id="PS51755">
    <property type="entry name" value="OMPR_PHOB"/>
    <property type="match status" value="1"/>
</dbReference>
<dbReference type="InterPro" id="IPR036388">
    <property type="entry name" value="WH-like_DNA-bd_sf"/>
</dbReference>
<keyword evidence="11" id="KW-1185">Reference proteome</keyword>
<proteinExistence type="predicted"/>
<dbReference type="RefSeq" id="WP_378162062.1">
    <property type="nucleotide sequence ID" value="NZ_JBHSBU010000001.1"/>
</dbReference>
<gene>
    <name evidence="10" type="ORF">ACFOW7_05905</name>
</gene>
<dbReference type="PROSITE" id="PS50110">
    <property type="entry name" value="RESPONSE_REGULATORY"/>
    <property type="match status" value="1"/>
</dbReference>
<dbReference type="Pfam" id="PF00072">
    <property type="entry name" value="Response_reg"/>
    <property type="match status" value="1"/>
</dbReference>
<evidence type="ECO:0000256" key="2">
    <source>
        <dbReference type="ARBA" id="ARBA00023012"/>
    </source>
</evidence>
<evidence type="ECO:0000256" key="5">
    <source>
        <dbReference type="ARBA" id="ARBA00023163"/>
    </source>
</evidence>
<dbReference type="Proteomes" id="UP001595791">
    <property type="component" value="Unassembled WGS sequence"/>
</dbReference>
<dbReference type="Pfam" id="PF00486">
    <property type="entry name" value="Trans_reg_C"/>
    <property type="match status" value="1"/>
</dbReference>
<keyword evidence="1 6" id="KW-0597">Phosphoprotein</keyword>
<protein>
    <submittedName>
        <fullName evidence="10">Response regulator transcription factor</fullName>
    </submittedName>
</protein>
<evidence type="ECO:0000256" key="6">
    <source>
        <dbReference type="PROSITE-ProRule" id="PRU00169"/>
    </source>
</evidence>
<dbReference type="EMBL" id="JBHSBU010000001">
    <property type="protein sequence ID" value="MFC4158895.1"/>
    <property type="molecule type" value="Genomic_DNA"/>
</dbReference>
<dbReference type="CDD" id="cd17574">
    <property type="entry name" value="REC_OmpR"/>
    <property type="match status" value="1"/>
</dbReference>
<keyword evidence="2" id="KW-0902">Two-component regulatory system</keyword>
<keyword evidence="3" id="KW-0805">Transcription regulation</keyword>
<dbReference type="SUPFAM" id="SSF52172">
    <property type="entry name" value="CheY-like"/>
    <property type="match status" value="1"/>
</dbReference>